<dbReference type="AlphaFoldDB" id="A0A937FXF7"/>
<dbReference type="Proteomes" id="UP000614216">
    <property type="component" value="Unassembled WGS sequence"/>
</dbReference>
<evidence type="ECO:0000313" key="1">
    <source>
        <dbReference type="EMBL" id="MBL6446196.1"/>
    </source>
</evidence>
<comment type="caution">
    <text evidence="1">The sequence shown here is derived from an EMBL/GenBank/DDBJ whole genome shotgun (WGS) entry which is preliminary data.</text>
</comment>
<dbReference type="EMBL" id="JAEUGD010000023">
    <property type="protein sequence ID" value="MBL6446196.1"/>
    <property type="molecule type" value="Genomic_DNA"/>
</dbReference>
<dbReference type="RefSeq" id="WP_202855737.1">
    <property type="nucleotide sequence ID" value="NZ_JAEUGD010000023.1"/>
</dbReference>
<name>A0A937FXF7_9BACT</name>
<keyword evidence="2" id="KW-1185">Reference proteome</keyword>
<protein>
    <submittedName>
        <fullName evidence="1">Uncharacterized protein</fullName>
    </submittedName>
</protein>
<gene>
    <name evidence="1" type="ORF">JMN32_07745</name>
</gene>
<organism evidence="1 2">
    <name type="scientific">Fulvivirga marina</name>
    <dbReference type="NCBI Taxonomy" id="2494733"/>
    <lineage>
        <taxon>Bacteria</taxon>
        <taxon>Pseudomonadati</taxon>
        <taxon>Bacteroidota</taxon>
        <taxon>Cytophagia</taxon>
        <taxon>Cytophagales</taxon>
        <taxon>Fulvivirgaceae</taxon>
        <taxon>Fulvivirga</taxon>
    </lineage>
</organism>
<evidence type="ECO:0000313" key="2">
    <source>
        <dbReference type="Proteomes" id="UP000614216"/>
    </source>
</evidence>
<accession>A0A937FXF7</accession>
<proteinExistence type="predicted"/>
<sequence length="85" mass="10463">MILTERDIYPRLEFDRNSKHDFTIQLFFDEIKEFSLCWLAEEELEHKYPNRVINKELKYRRNGNMIEILEKKSKSNIAQIRYIPL</sequence>
<reference evidence="1" key="1">
    <citation type="submission" date="2021-01" db="EMBL/GenBank/DDBJ databases">
        <title>Fulvivirga kasyanovii gen. nov., sp nov., a novel member of the phylum Bacteroidetes isolated from seawater in a mussel farm.</title>
        <authorList>
            <person name="Zhao L.-H."/>
            <person name="Wang Z.-J."/>
        </authorList>
    </citation>
    <scope>NUCLEOTIDE SEQUENCE</scope>
    <source>
        <strain evidence="1">29W222</strain>
    </source>
</reference>